<protein>
    <recommendedName>
        <fullName evidence="4">Lipoprotein</fullName>
    </recommendedName>
</protein>
<dbReference type="Proteomes" id="UP000032247">
    <property type="component" value="Unassembled WGS sequence"/>
</dbReference>
<dbReference type="PATRIC" id="fig|1423.173.peg.2943"/>
<evidence type="ECO:0000313" key="3">
    <source>
        <dbReference type="Proteomes" id="UP000032247"/>
    </source>
</evidence>
<keyword evidence="1" id="KW-1133">Transmembrane helix</keyword>
<gene>
    <name evidence="2" type="ORF">SC09_Contig25orf00684</name>
</gene>
<organism evidence="2 3">
    <name type="scientific">Bacillus subtilis</name>
    <dbReference type="NCBI Taxonomy" id="1423"/>
    <lineage>
        <taxon>Bacteria</taxon>
        <taxon>Bacillati</taxon>
        <taxon>Bacillota</taxon>
        <taxon>Bacilli</taxon>
        <taxon>Bacillales</taxon>
        <taxon>Bacillaceae</taxon>
        <taxon>Bacillus</taxon>
    </lineage>
</organism>
<evidence type="ECO:0008006" key="4">
    <source>
        <dbReference type="Google" id="ProtNLM"/>
    </source>
</evidence>
<name>A0A0D1KXA6_BACIU</name>
<evidence type="ECO:0000256" key="1">
    <source>
        <dbReference type="SAM" id="Phobius"/>
    </source>
</evidence>
<keyword evidence="1" id="KW-0472">Membrane</keyword>
<accession>A0A0D1KXA6</accession>
<dbReference type="AlphaFoldDB" id="A0A0D1KXA6"/>
<keyword evidence="1" id="KW-0812">Transmembrane</keyword>
<dbReference type="PROSITE" id="PS51257">
    <property type="entry name" value="PROKAR_LIPOPROTEIN"/>
    <property type="match status" value="1"/>
</dbReference>
<sequence>MFDYIKIIIYLIGSIGMIYACYHDYNYAKKDKMTSAYFSKIND</sequence>
<proteinExistence type="predicted"/>
<reference evidence="2 3" key="1">
    <citation type="submission" date="2014-12" db="EMBL/GenBank/DDBJ databases">
        <title>Comparative genome analysis of Bacillus coagulans HM-08, Clostridium butyricum HM-68, Bacillus subtilis HM-66 and Bacillus licheniformis BL-09.</title>
        <authorList>
            <person name="Zhang H."/>
        </authorList>
    </citation>
    <scope>NUCLEOTIDE SEQUENCE [LARGE SCALE GENOMIC DNA]</scope>
    <source>
        <strain evidence="2 3">HM-66</strain>
    </source>
</reference>
<evidence type="ECO:0000313" key="2">
    <source>
        <dbReference type="EMBL" id="KIU10832.1"/>
    </source>
</evidence>
<feature type="transmembrane region" description="Helical" evidence="1">
    <location>
        <begin position="7"/>
        <end position="25"/>
    </location>
</feature>
<comment type="caution">
    <text evidence="2">The sequence shown here is derived from an EMBL/GenBank/DDBJ whole genome shotgun (WGS) entry which is preliminary data.</text>
</comment>
<dbReference type="EMBL" id="JXBC01000004">
    <property type="protein sequence ID" value="KIU10832.1"/>
    <property type="molecule type" value="Genomic_DNA"/>
</dbReference>